<dbReference type="RefSeq" id="WP_248939979.1">
    <property type="nucleotide sequence ID" value="NZ_JAKIKS010000029.1"/>
</dbReference>
<accession>A0ABT0LAH8</accession>
<dbReference type="Pfam" id="PF01026">
    <property type="entry name" value="TatD_DNase"/>
    <property type="match status" value="1"/>
</dbReference>
<evidence type="ECO:0000256" key="2">
    <source>
        <dbReference type="ARBA" id="ARBA00022801"/>
    </source>
</evidence>
<dbReference type="CDD" id="cd01310">
    <property type="entry name" value="TatD_DNAse"/>
    <property type="match status" value="1"/>
</dbReference>
<dbReference type="Proteomes" id="UP001203423">
    <property type="component" value="Unassembled WGS sequence"/>
</dbReference>
<comment type="caution">
    <text evidence="3">The sequence shown here is derived from an EMBL/GenBank/DDBJ whole genome shotgun (WGS) entry which is preliminary data.</text>
</comment>
<sequence>MSAQYSIIDTHVHLDFDDFDDHRAYLFKQMRAGGVNTAVLPGVSPVNWQKQIQIATEYDCLFALGFHPWYLSDHIGKDLDALSRILEKNKNNNKLVALGECGLDKLCQTPWQKQLEAFHGQISLADHYALPLMLHVVKSHGEVLSNLRSFKPKKAGVIHGFSGAPELAKAYYALGFKIGIGPLLLNANAKKLQKTVNELPLNAFVIETDLSQEPSKKPLESTNIARILHLIIDKMAKMHKKSGVLVSKQMLANSIELYNLQ</sequence>
<dbReference type="EMBL" id="JAKIKS010000029">
    <property type="protein sequence ID" value="MCL1124703.1"/>
    <property type="molecule type" value="Genomic_DNA"/>
</dbReference>
<dbReference type="SUPFAM" id="SSF51556">
    <property type="entry name" value="Metallo-dependent hydrolases"/>
    <property type="match status" value="1"/>
</dbReference>
<reference evidence="3 4" key="1">
    <citation type="submission" date="2022-01" db="EMBL/GenBank/DDBJ databases">
        <title>Whole genome-based taxonomy of the Shewanellaceae.</title>
        <authorList>
            <person name="Martin-Rodriguez A.J."/>
        </authorList>
    </citation>
    <scope>NUCLEOTIDE SEQUENCE [LARGE SCALE GENOMIC DNA]</scope>
    <source>
        <strain evidence="3 4">DSM 17177</strain>
    </source>
</reference>
<dbReference type="GO" id="GO:0016787">
    <property type="term" value="F:hydrolase activity"/>
    <property type="evidence" value="ECO:0007669"/>
    <property type="project" value="UniProtKB-KW"/>
</dbReference>
<keyword evidence="4" id="KW-1185">Reference proteome</keyword>
<evidence type="ECO:0000313" key="3">
    <source>
        <dbReference type="EMBL" id="MCL1124703.1"/>
    </source>
</evidence>
<dbReference type="Gene3D" id="3.20.20.140">
    <property type="entry name" value="Metal-dependent hydrolases"/>
    <property type="match status" value="1"/>
</dbReference>
<dbReference type="PANTHER" id="PTHR46124">
    <property type="entry name" value="D-AMINOACYL-TRNA DEACYLASE"/>
    <property type="match status" value="1"/>
</dbReference>
<dbReference type="PROSITE" id="PS01137">
    <property type="entry name" value="TATD_1"/>
    <property type="match status" value="1"/>
</dbReference>
<dbReference type="InterPro" id="IPR032466">
    <property type="entry name" value="Metal_Hydrolase"/>
</dbReference>
<dbReference type="PANTHER" id="PTHR46124:SF3">
    <property type="entry name" value="HYDROLASE"/>
    <property type="match status" value="1"/>
</dbReference>
<comment type="similarity">
    <text evidence="1">Belongs to the metallo-dependent hydrolases superfamily. TatD-type hydrolase family.</text>
</comment>
<dbReference type="InterPro" id="IPR001130">
    <property type="entry name" value="TatD-like"/>
</dbReference>
<dbReference type="InterPro" id="IPR018228">
    <property type="entry name" value="DNase_TatD-rel_CS"/>
</dbReference>
<name>A0ABT0LAH8_9GAMM</name>
<protein>
    <submittedName>
        <fullName evidence="3">TatD family hydrolase</fullName>
    </submittedName>
</protein>
<keyword evidence="2 3" id="KW-0378">Hydrolase</keyword>
<evidence type="ECO:0000256" key="1">
    <source>
        <dbReference type="ARBA" id="ARBA00009275"/>
    </source>
</evidence>
<gene>
    <name evidence="3" type="ORF">L2764_09470</name>
</gene>
<dbReference type="PIRSF" id="PIRSF005902">
    <property type="entry name" value="DNase_TatD"/>
    <property type="match status" value="1"/>
</dbReference>
<organism evidence="3 4">
    <name type="scientific">Shewanella surugensis</name>
    <dbReference type="NCBI Taxonomy" id="212020"/>
    <lineage>
        <taxon>Bacteria</taxon>
        <taxon>Pseudomonadati</taxon>
        <taxon>Pseudomonadota</taxon>
        <taxon>Gammaproteobacteria</taxon>
        <taxon>Alteromonadales</taxon>
        <taxon>Shewanellaceae</taxon>
        <taxon>Shewanella</taxon>
    </lineage>
</organism>
<evidence type="ECO:0000313" key="4">
    <source>
        <dbReference type="Proteomes" id="UP001203423"/>
    </source>
</evidence>
<proteinExistence type="inferred from homology"/>